<dbReference type="Proteomes" id="UP000093695">
    <property type="component" value="Chromosome"/>
</dbReference>
<dbReference type="InterPro" id="IPR050206">
    <property type="entry name" value="FtsK/SpoIIIE/SftA"/>
</dbReference>
<evidence type="ECO:0000256" key="5">
    <source>
        <dbReference type="ARBA" id="ARBA00022741"/>
    </source>
</evidence>
<dbReference type="RefSeq" id="WP_065912780.1">
    <property type="nucleotide sequence ID" value="NZ_CP016174.1"/>
</dbReference>
<name>A0A193BUM5_AMYOR</name>
<feature type="domain" description="FtsK" evidence="12">
    <location>
        <begin position="814"/>
        <end position="1006"/>
    </location>
</feature>
<feature type="transmembrane region" description="Helical" evidence="11">
    <location>
        <begin position="66"/>
        <end position="87"/>
    </location>
</feature>
<evidence type="ECO:0000256" key="1">
    <source>
        <dbReference type="ARBA" id="ARBA00004651"/>
    </source>
</evidence>
<dbReference type="InterPro" id="IPR027417">
    <property type="entry name" value="P-loop_NTPase"/>
</dbReference>
<dbReference type="PANTHER" id="PTHR22683:SF1">
    <property type="entry name" value="TYPE VII SECRETION SYSTEM PROTEIN ESSC"/>
    <property type="match status" value="1"/>
</dbReference>
<dbReference type="KEGG" id="aori:SD37_09660"/>
<keyword evidence="2" id="KW-1003">Cell membrane</keyword>
<sequence length="1327" mass="145751">MSTTLFARRARRPKPPAPETETELQPPPGVPENAGGGISSILMYAPMALGSLAMVMMFVRPGAGAFAYIGGGLMVVSALGMLVTQMIRNSVTHKQKLNGHRRDYIRYLGQLRKQARDALSAQRKAARWIHPDPHALWSMAMGYRLWERRPAHDDFGEVRLGLGTQRSTFKLVAPNSQPIEDLEPLAAHALRRFMRAYNTLPDAPIAVYLRGFGQIQFSGDDEAVLGLTRAILAQLVTAHAPGDVRVAVCATDERLDRWDWLKWLPHHQCTESRDAAGARRLAAGEITQAELLLGGPSFPGRPRFEADTPITASEPFVILLLDGVSVPADHRLADEGYRNTVVVDVSGSLPWQQRAGALFLEVDADEVRTVSFDRVGKQQTARLCRPDQLSEIAANALARTMARFRIGEVSEDDEPLAVDYDLATLLGIGDVATFDPVKYRRDRMTAKRRLRVPIGIAGTGSALELDIKESAEDGMGPHGLCVGATGSGKSELLRTLVLALATTHSPEDLNFVLVDFKGGAAFLGFDQLPHTSAVITNLAEELELVDRMQDALTGEMNRRQEHLRAAGNYASRRDYEAARAQGVPLEPMPALFIVVDEFSEMLSSKPEFIDVFAMIGRLGRSLGVHLLLASQRLDEGRIHKVETHLSYRIGLRTFSAMESRSVIGVPDAYELPNSPGNGYLRPDTQTLVRFKGAFSSAPYRPKRRQTGLAVEQHIVAFGQRYIEPTVAPAPEPVEEDQPNEATETMIDVLIGRLRGIGPRAHQVWLPPLKTSATLDQLLPPLVDHPTYGPRPVGNLDTANLAVPVGLIDLPAQQRRELLVADLSGSRGNAAVVGGPQSGKSTMLRTLICGLALTHTAEQVQFYCLDFGGTLSSLAAMPHIGSIANRLDRDRVTRTVLEVTNLMARREGIFAEHNVDSMATYRRARAEGRFRDLDPYGDVFLVVDGWYTIRQDFEEIEDNFTELAARGLSFGIHLVVASNRWSEMRPWLRDVIGTRFELKLGDPVDSEINSRFAATVPSIPGRGITPDRLHFLAALPRIDGDARTDDLAEATMEVAESLAMPTAPRAPQVRLLPQTLHARELPSPHAPSAAAEMRMALGLEDQHLEPEWHDFDATPHLLIYGDAESGKTNILKHVARSIVAHHSSEEARIMFGDFRRELRDSIPAEYQLEYAVGAEALTTSITGVATLIEKRIPGPEISPSRLPLRDWWTGGRLYIIIDDFELTESAGSYGPLQALMPMLAQAADVGVHIILARSTAGASRSMSNPAIRRMWELGTPALLLSCPKDEGSFLGNLRPRVLPPGRAQFINRRRSVRLVQTPLVEDGSPATG</sequence>
<dbReference type="NCBIfam" id="TIGR03925">
    <property type="entry name" value="T7SS_EccC_b"/>
    <property type="match status" value="1"/>
</dbReference>
<dbReference type="SUPFAM" id="SSF52540">
    <property type="entry name" value="P-loop containing nucleoside triphosphate hydrolases"/>
    <property type="match status" value="3"/>
</dbReference>
<evidence type="ECO:0000256" key="9">
    <source>
        <dbReference type="PROSITE-ProRule" id="PRU00289"/>
    </source>
</evidence>
<keyword evidence="14" id="KW-1185">Reference proteome</keyword>
<evidence type="ECO:0000256" key="3">
    <source>
        <dbReference type="ARBA" id="ARBA00022692"/>
    </source>
</evidence>
<evidence type="ECO:0000256" key="10">
    <source>
        <dbReference type="SAM" id="MobiDB-lite"/>
    </source>
</evidence>
<reference evidence="13 14" key="1">
    <citation type="journal article" date="2015" name="Genome Announc.">
        <title>Draft Genome Sequence of Norvancomycin-Producing Strain Amycolatopsis orientalis CPCC200066.</title>
        <authorList>
            <person name="Lei X."/>
            <person name="Yuan F."/>
            <person name="Shi Y."/>
            <person name="Li X."/>
            <person name="Wang L."/>
            <person name="Hong B."/>
        </authorList>
    </citation>
    <scope>NUCLEOTIDE SEQUENCE [LARGE SCALE GENOMIC DNA]</scope>
    <source>
        <strain evidence="13 14">B-37</strain>
    </source>
</reference>
<evidence type="ECO:0000256" key="11">
    <source>
        <dbReference type="SAM" id="Phobius"/>
    </source>
</evidence>
<dbReference type="PANTHER" id="PTHR22683">
    <property type="entry name" value="SPORULATION PROTEIN RELATED"/>
    <property type="match status" value="1"/>
</dbReference>
<evidence type="ECO:0000256" key="2">
    <source>
        <dbReference type="ARBA" id="ARBA00022475"/>
    </source>
</evidence>
<feature type="binding site" evidence="9">
    <location>
        <begin position="833"/>
        <end position="840"/>
    </location>
    <ligand>
        <name>ATP</name>
        <dbReference type="ChEBI" id="CHEBI:30616"/>
    </ligand>
</feature>
<feature type="binding site" evidence="9">
    <location>
        <begin position="483"/>
        <end position="490"/>
    </location>
    <ligand>
        <name>ATP</name>
        <dbReference type="ChEBI" id="CHEBI:30616"/>
    </ligand>
</feature>
<gene>
    <name evidence="13" type="ORF">SD37_09660</name>
</gene>
<feature type="domain" description="FtsK" evidence="12">
    <location>
        <begin position="460"/>
        <end position="660"/>
    </location>
</feature>
<evidence type="ECO:0000313" key="14">
    <source>
        <dbReference type="Proteomes" id="UP000093695"/>
    </source>
</evidence>
<evidence type="ECO:0000313" key="13">
    <source>
        <dbReference type="EMBL" id="ANN15883.1"/>
    </source>
</evidence>
<evidence type="ECO:0000256" key="8">
    <source>
        <dbReference type="ARBA" id="ARBA00023136"/>
    </source>
</evidence>
<protein>
    <submittedName>
        <fullName evidence="13">Secretion protein EccC</fullName>
    </submittedName>
</protein>
<keyword evidence="5 9" id="KW-0547">Nucleotide-binding</keyword>
<dbReference type="GO" id="GO:0005886">
    <property type="term" value="C:plasma membrane"/>
    <property type="evidence" value="ECO:0007669"/>
    <property type="project" value="UniProtKB-SubCell"/>
</dbReference>
<dbReference type="InterPro" id="IPR023836">
    <property type="entry name" value="EccCa-like_Actinobacteria"/>
</dbReference>
<feature type="transmembrane region" description="Helical" evidence="11">
    <location>
        <begin position="41"/>
        <end position="59"/>
    </location>
</feature>
<feature type="binding site" evidence="9">
    <location>
        <begin position="1120"/>
        <end position="1127"/>
    </location>
    <ligand>
        <name>ATP</name>
        <dbReference type="ChEBI" id="CHEBI:30616"/>
    </ligand>
</feature>
<keyword evidence="7 11" id="KW-1133">Transmembrane helix</keyword>
<evidence type="ECO:0000259" key="12">
    <source>
        <dbReference type="PROSITE" id="PS50901"/>
    </source>
</evidence>
<dbReference type="GO" id="GO:0003677">
    <property type="term" value="F:DNA binding"/>
    <property type="evidence" value="ECO:0007669"/>
    <property type="project" value="InterPro"/>
</dbReference>
<dbReference type="NCBIfam" id="TIGR03924">
    <property type="entry name" value="T7SS_EccC_a"/>
    <property type="match status" value="1"/>
</dbReference>
<proteinExistence type="predicted"/>
<dbReference type="InterPro" id="IPR002543">
    <property type="entry name" value="FtsK_dom"/>
</dbReference>
<organism evidence="13 14">
    <name type="scientific">Amycolatopsis orientalis</name>
    <name type="common">Nocardia orientalis</name>
    <dbReference type="NCBI Taxonomy" id="31958"/>
    <lineage>
        <taxon>Bacteria</taxon>
        <taxon>Bacillati</taxon>
        <taxon>Actinomycetota</taxon>
        <taxon>Actinomycetes</taxon>
        <taxon>Pseudonocardiales</taxon>
        <taxon>Pseudonocardiaceae</taxon>
        <taxon>Amycolatopsis</taxon>
    </lineage>
</organism>
<dbReference type="Gene3D" id="3.40.50.300">
    <property type="entry name" value="P-loop containing nucleotide triphosphate hydrolases"/>
    <property type="match status" value="3"/>
</dbReference>
<feature type="domain" description="FtsK" evidence="12">
    <location>
        <begin position="1103"/>
        <end position="1287"/>
    </location>
</feature>
<dbReference type="InterPro" id="IPR023837">
    <property type="entry name" value="EccCb-like_Actinobacteria"/>
</dbReference>
<comment type="subcellular location">
    <subcellularLocation>
        <location evidence="1">Cell membrane</location>
        <topology evidence="1">Multi-pass membrane protein</topology>
    </subcellularLocation>
</comment>
<evidence type="ECO:0000256" key="6">
    <source>
        <dbReference type="ARBA" id="ARBA00022840"/>
    </source>
</evidence>
<dbReference type="InterPro" id="IPR003593">
    <property type="entry name" value="AAA+_ATPase"/>
</dbReference>
<dbReference type="EMBL" id="CP016174">
    <property type="protein sequence ID" value="ANN15883.1"/>
    <property type="molecule type" value="Genomic_DNA"/>
</dbReference>
<accession>A0A193BUM5</accession>
<feature type="region of interest" description="Disordered" evidence="10">
    <location>
        <begin position="1"/>
        <end position="32"/>
    </location>
</feature>
<dbReference type="GO" id="GO:0005524">
    <property type="term" value="F:ATP binding"/>
    <property type="evidence" value="ECO:0007669"/>
    <property type="project" value="UniProtKB-UniRule"/>
</dbReference>
<evidence type="ECO:0000256" key="7">
    <source>
        <dbReference type="ARBA" id="ARBA00022989"/>
    </source>
</evidence>
<dbReference type="SMART" id="SM00382">
    <property type="entry name" value="AAA"/>
    <property type="match status" value="3"/>
</dbReference>
<keyword evidence="8 11" id="KW-0472">Membrane</keyword>
<keyword evidence="3 11" id="KW-0812">Transmembrane</keyword>
<dbReference type="STRING" id="31958.SD37_09660"/>
<dbReference type="PROSITE" id="PS50901">
    <property type="entry name" value="FTSK"/>
    <property type="match status" value="3"/>
</dbReference>
<dbReference type="Pfam" id="PF01580">
    <property type="entry name" value="FtsK_SpoIIIE"/>
    <property type="match status" value="2"/>
</dbReference>
<evidence type="ECO:0000256" key="4">
    <source>
        <dbReference type="ARBA" id="ARBA00022737"/>
    </source>
</evidence>
<keyword evidence="6 9" id="KW-0067">ATP-binding</keyword>
<keyword evidence="4" id="KW-0677">Repeat</keyword>